<keyword evidence="3" id="KW-0021">Allosteric enzyme</keyword>
<protein>
    <recommendedName>
        <fullName evidence="2 10">Ribonucleoside-diphosphate reductase</fullName>
        <ecNumber evidence="2 10">1.17.4.1</ecNumber>
    </recommendedName>
</protein>
<evidence type="ECO:0000256" key="7">
    <source>
        <dbReference type="ARBA" id="ARBA00023116"/>
    </source>
</evidence>
<dbReference type="Pfam" id="PF00317">
    <property type="entry name" value="Ribonuc_red_lgN"/>
    <property type="match status" value="1"/>
</dbReference>
<dbReference type="InterPro" id="IPR039718">
    <property type="entry name" value="Rrm1"/>
</dbReference>
<dbReference type="AlphaFoldDB" id="A0A7M1LH06"/>
<dbReference type="Gene3D" id="3.20.70.20">
    <property type="match status" value="1"/>
</dbReference>
<evidence type="ECO:0000256" key="3">
    <source>
        <dbReference type="ARBA" id="ARBA00022533"/>
    </source>
</evidence>
<dbReference type="GO" id="GO:0005971">
    <property type="term" value="C:ribonucleoside-diphosphate reductase complex"/>
    <property type="evidence" value="ECO:0007669"/>
    <property type="project" value="TreeGrafter"/>
</dbReference>
<dbReference type="InterPro" id="IPR000788">
    <property type="entry name" value="RNR_lg_C"/>
</dbReference>
<keyword evidence="6 10" id="KW-0560">Oxidoreductase</keyword>
<dbReference type="OrthoDB" id="9762933at2"/>
<accession>A0A7M1LH06</accession>
<evidence type="ECO:0000256" key="9">
    <source>
        <dbReference type="PROSITE-ProRule" id="PRU00492"/>
    </source>
</evidence>
<organism evidence="12 13">
    <name type="scientific">Campylobacter corcagiensis</name>
    <dbReference type="NCBI Taxonomy" id="1448857"/>
    <lineage>
        <taxon>Bacteria</taxon>
        <taxon>Pseudomonadati</taxon>
        <taxon>Campylobacterota</taxon>
        <taxon>Epsilonproteobacteria</taxon>
        <taxon>Campylobacterales</taxon>
        <taxon>Campylobacteraceae</taxon>
        <taxon>Campylobacter</taxon>
    </lineage>
</organism>
<dbReference type="Pfam" id="PF03477">
    <property type="entry name" value="ATP-cone"/>
    <property type="match status" value="1"/>
</dbReference>
<proteinExistence type="inferred from homology"/>
<dbReference type="InterPro" id="IPR008926">
    <property type="entry name" value="RNR_R1-su_N"/>
</dbReference>
<dbReference type="PANTHER" id="PTHR11573">
    <property type="entry name" value="RIBONUCLEOSIDE-DIPHOSPHATE REDUCTASE LARGE CHAIN"/>
    <property type="match status" value="1"/>
</dbReference>
<dbReference type="InterPro" id="IPR013346">
    <property type="entry name" value="NrdE_NrdA_C"/>
</dbReference>
<dbReference type="PANTHER" id="PTHR11573:SF6">
    <property type="entry name" value="RIBONUCLEOSIDE-DIPHOSPHATE REDUCTASE LARGE SUBUNIT"/>
    <property type="match status" value="1"/>
</dbReference>
<dbReference type="Pfam" id="PF02867">
    <property type="entry name" value="Ribonuc_red_lgC"/>
    <property type="match status" value="1"/>
</dbReference>
<dbReference type="UniPathway" id="UPA00326"/>
<dbReference type="PROSITE" id="PS51161">
    <property type="entry name" value="ATP_CONE"/>
    <property type="match status" value="1"/>
</dbReference>
<dbReference type="CDD" id="cd01679">
    <property type="entry name" value="RNR_I"/>
    <property type="match status" value="1"/>
</dbReference>
<name>A0A7M1LH06_9BACT</name>
<dbReference type="SUPFAM" id="SSF51998">
    <property type="entry name" value="PFL-like glycyl radical enzymes"/>
    <property type="match status" value="1"/>
</dbReference>
<gene>
    <name evidence="12" type="ORF">IMC76_03520</name>
</gene>
<sequence>MRVIKRSGRTEELDISKIKKYTTEAVAGLENVSLSELEVDAKILFRDMITTEEIQQTLIKTAVDKIDVDRPNWTFVAARLFLYDLYHKVTGFSGYNTLMEYFKRGEEAGRIVLGLKEKYDLDDLNSYIKPERDLQFNYLGVKTLYDRYLLKDKDAKPIELPQHMFMAIAMFLASNELDCQSWAKKFYDLISKFEVMPATPTLSNARTTRHQLSSCYIGSTPDNIEGIFDSYKEMALLSKFGGGIGWDWSKVRAMGGSIDGHKNAAGGIIPFLKITNDIAVAVDQLGTRKGAIAVYIEPWHMDISDFLDLRKNSGEERRRAHEIFPALWINDLFMKRVENNQRWTLFDPYDTPDLPNLYGDEFEKRYLEYEKDEKIAKNSVLAKDLWKKILTSYFEEGMPFLCFKDTANRRNPNSHTGIIRSSNLCTEIFQNTEPNYYKIKVVFEDGSIELYEESDIITTDNGITKKAKKITSLDTLNNKKIFIVEKEMDEGLTAVCNLASINLGRINNKEDIKRVVPTAIRMLDNVIELNFYPHAKVKHTNLKSRSIGLGIMGESEMLAIKGVSWGSYEHLELIDKIMENISYEAIYASSNLALEKGKYPDFDGSKWSQGIMPIDTANEEAKKLVVRGSLFDDAACDWESLRQKVKKDGMRNGYLMAIAPTSSISILVGTTQTIEPVYKRKWFEHNLSGMIPVVVPNLNIDNWNYYIPAYELDQRLLVKAAAVRTKWIDQGQSLNIFMTLDKATGGTLNQIYTLAWRLGVKSTYYLRSESPDTSKAEKAAMDRSIECFSCQ</sequence>
<dbReference type="SUPFAM" id="SSF48168">
    <property type="entry name" value="R1 subunit of ribonucleotide reductase, N-terminal domain"/>
    <property type="match status" value="1"/>
</dbReference>
<evidence type="ECO:0000256" key="6">
    <source>
        <dbReference type="ARBA" id="ARBA00023002"/>
    </source>
</evidence>
<evidence type="ECO:0000256" key="10">
    <source>
        <dbReference type="RuleBase" id="RU003410"/>
    </source>
</evidence>
<dbReference type="NCBIfam" id="TIGR02506">
    <property type="entry name" value="NrdE_NrdA"/>
    <property type="match status" value="1"/>
</dbReference>
<dbReference type="NCBIfam" id="NF006279">
    <property type="entry name" value="PRK08447.1"/>
    <property type="match status" value="1"/>
</dbReference>
<evidence type="ECO:0000256" key="1">
    <source>
        <dbReference type="ARBA" id="ARBA00010406"/>
    </source>
</evidence>
<dbReference type="Proteomes" id="UP000594749">
    <property type="component" value="Chromosome"/>
</dbReference>
<evidence type="ECO:0000256" key="4">
    <source>
        <dbReference type="ARBA" id="ARBA00022741"/>
    </source>
</evidence>
<reference evidence="12 13" key="1">
    <citation type="submission" date="2020-10" db="EMBL/GenBank/DDBJ databases">
        <title>Campylobacter and Helicobacter PacBio genomes.</title>
        <authorList>
            <person name="Lane C."/>
        </authorList>
    </citation>
    <scope>NUCLEOTIDE SEQUENCE [LARGE SCALE GENOMIC DNA]</scope>
    <source>
        <strain evidence="12 13">2016D-0077</strain>
    </source>
</reference>
<keyword evidence="13" id="KW-1185">Reference proteome</keyword>
<evidence type="ECO:0000313" key="13">
    <source>
        <dbReference type="Proteomes" id="UP000594749"/>
    </source>
</evidence>
<keyword evidence="7 10" id="KW-0215">Deoxyribonucleotide synthesis</keyword>
<evidence type="ECO:0000259" key="11">
    <source>
        <dbReference type="PROSITE" id="PS51161"/>
    </source>
</evidence>
<dbReference type="PROSITE" id="PS00089">
    <property type="entry name" value="RIBORED_LARGE"/>
    <property type="match status" value="1"/>
</dbReference>
<comment type="similarity">
    <text evidence="1 10">Belongs to the ribonucleoside diphosphate reductase large chain family.</text>
</comment>
<keyword evidence="5 9" id="KW-0067">ATP-binding</keyword>
<evidence type="ECO:0000256" key="2">
    <source>
        <dbReference type="ARBA" id="ARBA00012274"/>
    </source>
</evidence>
<dbReference type="GO" id="GO:0004748">
    <property type="term" value="F:ribonucleoside-diphosphate reductase activity, thioredoxin disulfide as acceptor"/>
    <property type="evidence" value="ECO:0007669"/>
    <property type="project" value="UniProtKB-EC"/>
</dbReference>
<evidence type="ECO:0000256" key="5">
    <source>
        <dbReference type="ARBA" id="ARBA00022840"/>
    </source>
</evidence>
<feature type="domain" description="ATP-cone" evidence="11">
    <location>
        <begin position="1"/>
        <end position="91"/>
    </location>
</feature>
<evidence type="ECO:0000256" key="8">
    <source>
        <dbReference type="ARBA" id="ARBA00047754"/>
    </source>
</evidence>
<dbReference type="EMBL" id="CP063078">
    <property type="protein sequence ID" value="QOQ87882.1"/>
    <property type="molecule type" value="Genomic_DNA"/>
</dbReference>
<dbReference type="PRINTS" id="PR01183">
    <property type="entry name" value="RIBORDTASEM1"/>
</dbReference>
<dbReference type="InterPro" id="IPR005144">
    <property type="entry name" value="ATP-cone_dom"/>
</dbReference>
<dbReference type="EC" id="1.17.4.1" evidence="2 10"/>
<comment type="function">
    <text evidence="10">Provides the precursors necessary for DNA synthesis. Catalyzes the biosynthesis of deoxyribonucleotides from the corresponding ribonucleotides.</text>
</comment>
<dbReference type="GO" id="GO:0005524">
    <property type="term" value="F:ATP binding"/>
    <property type="evidence" value="ECO:0007669"/>
    <property type="project" value="UniProtKB-UniRule"/>
</dbReference>
<dbReference type="GO" id="GO:0009263">
    <property type="term" value="P:deoxyribonucleotide biosynthetic process"/>
    <property type="evidence" value="ECO:0007669"/>
    <property type="project" value="UniProtKB-KW"/>
</dbReference>
<evidence type="ECO:0000313" key="12">
    <source>
        <dbReference type="EMBL" id="QOQ87882.1"/>
    </source>
</evidence>
<keyword evidence="4 9" id="KW-0547">Nucleotide-binding</keyword>
<comment type="catalytic activity">
    <reaction evidence="8 10">
        <text>a 2'-deoxyribonucleoside 5'-diphosphate + [thioredoxin]-disulfide + H2O = a ribonucleoside 5'-diphosphate + [thioredoxin]-dithiol</text>
        <dbReference type="Rhea" id="RHEA:23252"/>
        <dbReference type="Rhea" id="RHEA-COMP:10698"/>
        <dbReference type="Rhea" id="RHEA-COMP:10700"/>
        <dbReference type="ChEBI" id="CHEBI:15377"/>
        <dbReference type="ChEBI" id="CHEBI:29950"/>
        <dbReference type="ChEBI" id="CHEBI:50058"/>
        <dbReference type="ChEBI" id="CHEBI:57930"/>
        <dbReference type="ChEBI" id="CHEBI:73316"/>
        <dbReference type="EC" id="1.17.4.1"/>
    </reaction>
</comment>
<dbReference type="InterPro" id="IPR013509">
    <property type="entry name" value="RNR_lsu_N"/>
</dbReference>
<dbReference type="RefSeq" id="WP_025802220.1">
    <property type="nucleotide sequence ID" value="NZ_CP053842.1"/>
</dbReference>